<dbReference type="EMBL" id="CM056744">
    <property type="protein sequence ID" value="KAJ8667065.1"/>
    <property type="molecule type" value="Genomic_DNA"/>
</dbReference>
<gene>
    <name evidence="1" type="ORF">QAD02_008727</name>
</gene>
<evidence type="ECO:0000313" key="2">
    <source>
        <dbReference type="Proteomes" id="UP001239111"/>
    </source>
</evidence>
<comment type="caution">
    <text evidence="1">The sequence shown here is derived from an EMBL/GenBank/DDBJ whole genome shotgun (WGS) entry which is preliminary data.</text>
</comment>
<evidence type="ECO:0000313" key="1">
    <source>
        <dbReference type="EMBL" id="KAJ8667065.1"/>
    </source>
</evidence>
<keyword evidence="2" id="KW-1185">Reference proteome</keyword>
<sequence>MLIVGTKETNIDSSASGGYSAHSMESKSPEAKNFRHLYGAYMSADTNLLVEDYTFFVHRIVLVTNSPALSPIMTPHLGEKQKICIPIQDFSPKVVAKMITYMYLNIVSDIKDVVFDLYRIAERYDLKGLMNICLECIRKELNMENAMAILSFAVQNNIEKLVEDTKNFIKLHSDRVLDSNVFEPKMMKDSANSQQSGL</sequence>
<proteinExistence type="predicted"/>
<protein>
    <submittedName>
        <fullName evidence="1">Uncharacterized protein</fullName>
    </submittedName>
</protein>
<dbReference type="Proteomes" id="UP001239111">
    <property type="component" value="Chromosome 4"/>
</dbReference>
<name>A0ACC2NBR5_9HYME</name>
<accession>A0ACC2NBR5</accession>
<reference evidence="1" key="1">
    <citation type="submission" date="2023-04" db="EMBL/GenBank/DDBJ databases">
        <title>A chromosome-level genome assembly of the parasitoid wasp Eretmocerus hayati.</title>
        <authorList>
            <person name="Zhong Y."/>
            <person name="Liu S."/>
            <person name="Liu Y."/>
        </authorList>
    </citation>
    <scope>NUCLEOTIDE SEQUENCE</scope>
    <source>
        <strain evidence="1">ZJU_SS_LIU_2023</strain>
    </source>
</reference>
<organism evidence="1 2">
    <name type="scientific">Eretmocerus hayati</name>
    <dbReference type="NCBI Taxonomy" id="131215"/>
    <lineage>
        <taxon>Eukaryota</taxon>
        <taxon>Metazoa</taxon>
        <taxon>Ecdysozoa</taxon>
        <taxon>Arthropoda</taxon>
        <taxon>Hexapoda</taxon>
        <taxon>Insecta</taxon>
        <taxon>Pterygota</taxon>
        <taxon>Neoptera</taxon>
        <taxon>Endopterygota</taxon>
        <taxon>Hymenoptera</taxon>
        <taxon>Apocrita</taxon>
        <taxon>Proctotrupomorpha</taxon>
        <taxon>Chalcidoidea</taxon>
        <taxon>Aphelinidae</taxon>
        <taxon>Aphelininae</taxon>
        <taxon>Eretmocerus</taxon>
    </lineage>
</organism>